<keyword evidence="6" id="KW-1185">Reference proteome</keyword>
<evidence type="ECO:0000313" key="6">
    <source>
        <dbReference type="Proteomes" id="UP000727907"/>
    </source>
</evidence>
<dbReference type="RefSeq" id="WP_216959607.1">
    <property type="nucleotide sequence ID" value="NZ_JAHOPB010000001.1"/>
</dbReference>
<evidence type="ECO:0000256" key="2">
    <source>
        <dbReference type="ARBA" id="ARBA00022964"/>
    </source>
</evidence>
<dbReference type="InterPro" id="IPR003819">
    <property type="entry name" value="TauD/TfdA-like"/>
</dbReference>
<dbReference type="Pfam" id="PF02668">
    <property type="entry name" value="TauD"/>
    <property type="match status" value="1"/>
</dbReference>
<evidence type="ECO:0000313" key="5">
    <source>
        <dbReference type="EMBL" id="MBU8874319.1"/>
    </source>
</evidence>
<evidence type="ECO:0000256" key="3">
    <source>
        <dbReference type="ARBA" id="ARBA00023004"/>
    </source>
</evidence>
<dbReference type="Proteomes" id="UP000727907">
    <property type="component" value="Unassembled WGS sequence"/>
</dbReference>
<protein>
    <submittedName>
        <fullName evidence="5">TauD/TfdA family dioxygenase</fullName>
    </submittedName>
</protein>
<accession>A0ABS6II90</accession>
<evidence type="ECO:0000259" key="4">
    <source>
        <dbReference type="Pfam" id="PF02668"/>
    </source>
</evidence>
<dbReference type="EMBL" id="JAHOPB010000001">
    <property type="protein sequence ID" value="MBU8874319.1"/>
    <property type="molecule type" value="Genomic_DNA"/>
</dbReference>
<evidence type="ECO:0000256" key="1">
    <source>
        <dbReference type="ARBA" id="ARBA00022723"/>
    </source>
</evidence>
<dbReference type="InterPro" id="IPR051178">
    <property type="entry name" value="TfdA_dioxygenase"/>
</dbReference>
<sequence length="298" mass="33835">MPVSIHAVTPDFVAEIGDVALNKVSREDLAAIREAFTKYAVLVFPDQEFDDESQLDFARHFGPLETTVFKARKDHKLRLHENMADVGNLDAENRILETDNRQRLYNLGNRLWHTDSSFKRLPAYCSMLHARSIPPIGGHTEFADMRAAYDALPDSTKQRIAGLVAEHSIMTSRARLGFKDFDESEREAFAPVPQVLVRRLQDSGRMSLYIASHAGAIRGMADAEARQLIDELTAHATQRQFVHAHRWRQGDLVIWDDRCTMHRGMAFDDQRYKRDMRRATVSDVAPTCEQMGLAVAAE</sequence>
<proteinExistence type="predicted"/>
<reference evidence="5 6" key="1">
    <citation type="submission" date="2021-06" db="EMBL/GenBank/DDBJ databases">
        <authorList>
            <person name="Lee D.H."/>
        </authorList>
    </citation>
    <scope>NUCLEOTIDE SEQUENCE [LARGE SCALE GENOMIC DNA]</scope>
    <source>
        <strain evidence="5 6">MMS21-HV4-11</strain>
    </source>
</reference>
<dbReference type="PANTHER" id="PTHR43779">
    <property type="entry name" value="DIOXYGENASE RV0097-RELATED"/>
    <property type="match status" value="1"/>
</dbReference>
<name>A0ABS6II90_9HYPH</name>
<keyword evidence="3" id="KW-0408">Iron</keyword>
<organism evidence="5 6">
    <name type="scientific">Reyranella humidisoli</name>
    <dbReference type="NCBI Taxonomy" id="2849149"/>
    <lineage>
        <taxon>Bacteria</taxon>
        <taxon>Pseudomonadati</taxon>
        <taxon>Pseudomonadota</taxon>
        <taxon>Alphaproteobacteria</taxon>
        <taxon>Hyphomicrobiales</taxon>
        <taxon>Reyranellaceae</taxon>
        <taxon>Reyranella</taxon>
    </lineage>
</organism>
<keyword evidence="1" id="KW-0479">Metal-binding</keyword>
<gene>
    <name evidence="5" type="ORF">KQ910_11125</name>
</gene>
<dbReference type="PANTHER" id="PTHR43779:SF3">
    <property type="entry name" value="(3R)-3-[(CARBOXYMETHYL)AMINO]FATTY ACID OXYGENASE_DECARBOXYLASE"/>
    <property type="match status" value="1"/>
</dbReference>
<comment type="caution">
    <text evidence="5">The sequence shown here is derived from an EMBL/GenBank/DDBJ whole genome shotgun (WGS) entry which is preliminary data.</text>
</comment>
<feature type="domain" description="TauD/TfdA-like" evidence="4">
    <location>
        <begin position="6"/>
        <end position="280"/>
    </location>
</feature>
<keyword evidence="2 5" id="KW-0223">Dioxygenase</keyword>
<dbReference type="GO" id="GO:0051213">
    <property type="term" value="F:dioxygenase activity"/>
    <property type="evidence" value="ECO:0007669"/>
    <property type="project" value="UniProtKB-KW"/>
</dbReference>
<keyword evidence="2 5" id="KW-0560">Oxidoreductase</keyword>